<reference evidence="1" key="2">
    <citation type="submission" date="2020-09" db="EMBL/GenBank/DDBJ databases">
        <authorList>
            <person name="Sun Q."/>
            <person name="Kim S."/>
        </authorList>
    </citation>
    <scope>NUCLEOTIDE SEQUENCE</scope>
    <source>
        <strain evidence="1">KCTC 12368</strain>
    </source>
</reference>
<evidence type="ECO:0008006" key="3">
    <source>
        <dbReference type="Google" id="ProtNLM"/>
    </source>
</evidence>
<dbReference type="AlphaFoldDB" id="A0A918UMU4"/>
<dbReference type="Gene3D" id="3.90.550.10">
    <property type="entry name" value="Spore Coat Polysaccharide Biosynthesis Protein SpsA, Chain A"/>
    <property type="match status" value="1"/>
</dbReference>
<comment type="caution">
    <text evidence="1">The sequence shown here is derived from an EMBL/GenBank/DDBJ whole genome shotgun (WGS) entry which is preliminary data.</text>
</comment>
<name>A0A918UMU4_9BACT</name>
<dbReference type="Pfam" id="PF09837">
    <property type="entry name" value="DUF2064"/>
    <property type="match status" value="1"/>
</dbReference>
<organism evidence="1 2">
    <name type="scientific">Echinicola pacifica</name>
    <dbReference type="NCBI Taxonomy" id="346377"/>
    <lineage>
        <taxon>Bacteria</taxon>
        <taxon>Pseudomonadati</taxon>
        <taxon>Bacteroidota</taxon>
        <taxon>Cytophagia</taxon>
        <taxon>Cytophagales</taxon>
        <taxon>Cyclobacteriaceae</taxon>
        <taxon>Echinicola</taxon>
    </lineage>
</organism>
<sequence>MNENAIIIFQENPTPGKVKTKLGEVIGGVKAAEVYKYLLRNIHDLVRNYPADVFVYFSEEVDHDFMLNDHYHLALQGAGTNTEKMKNAYEEVFSKGFEKVLFLRPDTKELTLDILDEAFEVLNYQDLVIGPAQDGNAYLLGMKMFHADLLDHIDWEDGTTCENIVLDAKVKKVNCHNLPMLFDVESYEDLKSLRGILNIK</sequence>
<dbReference type="Proteomes" id="UP000619457">
    <property type="component" value="Unassembled WGS sequence"/>
</dbReference>
<reference evidence="1" key="1">
    <citation type="journal article" date="2014" name="Int. J. Syst. Evol. Microbiol.">
        <title>Complete genome sequence of Corynebacterium casei LMG S-19264T (=DSM 44701T), isolated from a smear-ripened cheese.</title>
        <authorList>
            <consortium name="US DOE Joint Genome Institute (JGI-PGF)"/>
            <person name="Walter F."/>
            <person name="Albersmeier A."/>
            <person name="Kalinowski J."/>
            <person name="Ruckert C."/>
        </authorList>
    </citation>
    <scope>NUCLEOTIDE SEQUENCE</scope>
    <source>
        <strain evidence="1">KCTC 12368</strain>
    </source>
</reference>
<dbReference type="EMBL" id="BMWX01000002">
    <property type="protein sequence ID" value="GGZ21339.1"/>
    <property type="molecule type" value="Genomic_DNA"/>
</dbReference>
<gene>
    <name evidence="1" type="ORF">GCM10007049_12500</name>
</gene>
<dbReference type="RefSeq" id="WP_018472207.1">
    <property type="nucleotide sequence ID" value="NZ_BMWX01000002.1"/>
</dbReference>
<dbReference type="PANTHER" id="PTHR36529:SF1">
    <property type="entry name" value="GLYCOSYLTRANSFERASE"/>
    <property type="match status" value="1"/>
</dbReference>
<evidence type="ECO:0000313" key="1">
    <source>
        <dbReference type="EMBL" id="GGZ21339.1"/>
    </source>
</evidence>
<dbReference type="PANTHER" id="PTHR36529">
    <property type="entry name" value="SLL1095 PROTEIN"/>
    <property type="match status" value="1"/>
</dbReference>
<accession>A0A918UMU4</accession>
<proteinExistence type="predicted"/>
<evidence type="ECO:0000313" key="2">
    <source>
        <dbReference type="Proteomes" id="UP000619457"/>
    </source>
</evidence>
<dbReference type="SUPFAM" id="SSF53448">
    <property type="entry name" value="Nucleotide-diphospho-sugar transferases"/>
    <property type="match status" value="1"/>
</dbReference>
<protein>
    <recommendedName>
        <fullName evidence="3">Glycosyltransferase</fullName>
    </recommendedName>
</protein>
<keyword evidence="2" id="KW-1185">Reference proteome</keyword>
<dbReference type="InterPro" id="IPR029044">
    <property type="entry name" value="Nucleotide-diphossugar_trans"/>
</dbReference>
<dbReference type="InterPro" id="IPR018641">
    <property type="entry name" value="Trfase_1_rSAM/seldom-assoc"/>
</dbReference>